<accession>A0A2T2X9X7</accession>
<dbReference type="Gene3D" id="3.30.300.130">
    <property type="entry name" value="Fe-S cluster assembly (FSCA)"/>
    <property type="match status" value="1"/>
</dbReference>
<evidence type="ECO:0000313" key="2">
    <source>
        <dbReference type="EMBL" id="PSR31295.1"/>
    </source>
</evidence>
<evidence type="ECO:0000259" key="1">
    <source>
        <dbReference type="Pfam" id="PF01883"/>
    </source>
</evidence>
<sequence length="250" mass="28604">MNILDNDRYLADIRKALDTVYDPELDQSISELDFVKGISINQGRVCVTLGLPTYWCSPNFAFIMMEDIDQALSSLPWVKQVRVILDDHESSTRLNAGIAEHKTFPEIFSESPGDLEKLRRTFAEKAFYARQKYIVDLLTRDGLNVADWIPGNWKELKRHLTTSREGQQLWDRYYLLAQKLGIASGDHDPAITGTSGKAVTGEMWERHFHQLRLITLNMESNAHICRGLLRVRYQPEGRSPLVSLPLVDQS</sequence>
<dbReference type="Pfam" id="PF01883">
    <property type="entry name" value="FeS_assembly_P"/>
    <property type="match status" value="1"/>
</dbReference>
<dbReference type="Proteomes" id="UP000242699">
    <property type="component" value="Unassembled WGS sequence"/>
</dbReference>
<dbReference type="EMBL" id="PXYT01000003">
    <property type="protein sequence ID" value="PSR31295.1"/>
    <property type="molecule type" value="Genomic_DNA"/>
</dbReference>
<dbReference type="SUPFAM" id="SSF117916">
    <property type="entry name" value="Fe-S cluster assembly (FSCA) domain-like"/>
    <property type="match status" value="1"/>
</dbReference>
<dbReference type="InterPro" id="IPR002744">
    <property type="entry name" value="MIP18-like"/>
</dbReference>
<name>A0A2T2X9X7_9FIRM</name>
<gene>
    <name evidence="2" type="ORF">C7B43_02695</name>
</gene>
<dbReference type="InterPro" id="IPR034904">
    <property type="entry name" value="FSCA_dom_sf"/>
</dbReference>
<organism evidence="2 3">
    <name type="scientific">Sulfobacillus benefaciens</name>
    <dbReference type="NCBI Taxonomy" id="453960"/>
    <lineage>
        <taxon>Bacteria</taxon>
        <taxon>Bacillati</taxon>
        <taxon>Bacillota</taxon>
        <taxon>Clostridia</taxon>
        <taxon>Eubacteriales</taxon>
        <taxon>Clostridiales Family XVII. Incertae Sedis</taxon>
        <taxon>Sulfobacillus</taxon>
    </lineage>
</organism>
<proteinExistence type="predicted"/>
<comment type="caution">
    <text evidence="2">The sequence shown here is derived from an EMBL/GenBank/DDBJ whole genome shotgun (WGS) entry which is preliminary data.</text>
</comment>
<evidence type="ECO:0000313" key="3">
    <source>
        <dbReference type="Proteomes" id="UP000242699"/>
    </source>
</evidence>
<protein>
    <recommendedName>
        <fullName evidence="1">MIP18 family-like domain-containing protein</fullName>
    </recommendedName>
</protein>
<dbReference type="AlphaFoldDB" id="A0A2T2X9X7"/>
<feature type="domain" description="MIP18 family-like" evidence="1">
    <location>
        <begin position="11"/>
        <end position="83"/>
    </location>
</feature>
<reference evidence="2 3" key="1">
    <citation type="journal article" date="2014" name="BMC Genomics">
        <title>Comparison of environmental and isolate Sulfobacillus genomes reveals diverse carbon, sulfur, nitrogen, and hydrogen metabolisms.</title>
        <authorList>
            <person name="Justice N.B."/>
            <person name="Norman A."/>
            <person name="Brown C.T."/>
            <person name="Singh A."/>
            <person name="Thomas B.C."/>
            <person name="Banfield J.F."/>
        </authorList>
    </citation>
    <scope>NUCLEOTIDE SEQUENCE [LARGE SCALE GENOMIC DNA]</scope>
    <source>
        <strain evidence="2">AMDSBA1</strain>
    </source>
</reference>